<feature type="chain" id="PRO_5024899527" evidence="1">
    <location>
        <begin position="24"/>
        <end position="364"/>
    </location>
</feature>
<organism evidence="2 3">
    <name type="scientific">Larkinella humicola</name>
    <dbReference type="NCBI Taxonomy" id="2607654"/>
    <lineage>
        <taxon>Bacteria</taxon>
        <taxon>Pseudomonadati</taxon>
        <taxon>Bacteroidota</taxon>
        <taxon>Cytophagia</taxon>
        <taxon>Cytophagales</taxon>
        <taxon>Spirosomataceae</taxon>
        <taxon>Larkinella</taxon>
    </lineage>
</organism>
<dbReference type="Proteomes" id="UP000326344">
    <property type="component" value="Unassembled WGS sequence"/>
</dbReference>
<gene>
    <name evidence="2" type="ORF">F0P93_08810</name>
</gene>
<comment type="caution">
    <text evidence="2">The sequence shown here is derived from an EMBL/GenBank/DDBJ whole genome shotgun (WGS) entry which is preliminary data.</text>
</comment>
<evidence type="ECO:0000313" key="3">
    <source>
        <dbReference type="Proteomes" id="UP000326344"/>
    </source>
</evidence>
<keyword evidence="1" id="KW-0732">Signal</keyword>
<dbReference type="NCBIfam" id="TIGR04183">
    <property type="entry name" value="Por_Secre_tail"/>
    <property type="match status" value="1"/>
</dbReference>
<protein>
    <submittedName>
        <fullName evidence="2">T9SS type A sorting domain-containing protein</fullName>
    </submittedName>
</protein>
<feature type="signal peptide" evidence="1">
    <location>
        <begin position="1"/>
        <end position="23"/>
    </location>
</feature>
<keyword evidence="3" id="KW-1185">Reference proteome</keyword>
<dbReference type="InterPro" id="IPR026444">
    <property type="entry name" value="Secre_tail"/>
</dbReference>
<evidence type="ECO:0000256" key="1">
    <source>
        <dbReference type="SAM" id="SignalP"/>
    </source>
</evidence>
<reference evidence="2 3" key="1">
    <citation type="submission" date="2019-09" db="EMBL/GenBank/DDBJ databases">
        <title>Genome Sequence of Larkinella sp MA1.</title>
        <authorList>
            <person name="Srinivasan S."/>
        </authorList>
    </citation>
    <scope>NUCLEOTIDE SEQUENCE [LARGE SCALE GENOMIC DNA]</scope>
    <source>
        <strain evidence="2 3">MA1</strain>
    </source>
</reference>
<evidence type="ECO:0000313" key="2">
    <source>
        <dbReference type="EMBL" id="KAA9354696.1"/>
    </source>
</evidence>
<dbReference type="InterPro" id="IPR049419">
    <property type="entry name" value="Reelin_subrepeat-B"/>
</dbReference>
<sequence>MQHFLRLISLAIVIFLAPKPVSAQTIYSQDFTSGLGGWTASNSTAISVTTTSASSGYTTPIAASGGNNLSFGECGGNTEHTATSPAISTVGQTNLMVGFGRRKTNAFGPQVVIFEFSTDGGTNWTSISSDVSSVATTTWGVSVFTLPAAAENQASLTFRFRYTPPAGASCATAFRIDDFTVSSNGTLPVELAYFRGTAERKGNQLTWETVWEREASHFVIERSGDAKEFGIIGQITAVGNAARKRLYTFTDGEPLAGTSYYRLRQVDSDGASQVSKMVFVSRSDALFVVCDNPTSGDEIRLNVSNVDPASLQLLTTTGQFLTFQLIQLSATDWRVRPAVGLKPGLYLLRAGQQNQQWTVRVLVR</sequence>
<accession>A0A5N1JLX9</accession>
<dbReference type="RefSeq" id="WP_150876016.1">
    <property type="nucleotide sequence ID" value="NZ_VTWS01000002.1"/>
</dbReference>
<name>A0A5N1JLX9_9BACT</name>
<dbReference type="AlphaFoldDB" id="A0A5N1JLX9"/>
<proteinExistence type="predicted"/>
<dbReference type="EMBL" id="VTWS01000002">
    <property type="protein sequence ID" value="KAA9354696.1"/>
    <property type="molecule type" value="Genomic_DNA"/>
</dbReference>
<dbReference type="Gene3D" id="2.60.120.260">
    <property type="entry name" value="Galactose-binding domain-like"/>
    <property type="match status" value="1"/>
</dbReference>
<dbReference type="Pfam" id="PF21471">
    <property type="entry name" value="Reelin_subrepeat-B"/>
    <property type="match status" value="1"/>
</dbReference>